<dbReference type="EMBL" id="CAXAMM010037668">
    <property type="protein sequence ID" value="CAK9077433.1"/>
    <property type="molecule type" value="Genomic_DNA"/>
</dbReference>
<feature type="signal peptide" evidence="1">
    <location>
        <begin position="1"/>
        <end position="19"/>
    </location>
</feature>
<reference evidence="2 3" key="1">
    <citation type="submission" date="2024-02" db="EMBL/GenBank/DDBJ databases">
        <authorList>
            <person name="Chen Y."/>
            <person name="Shah S."/>
            <person name="Dougan E. K."/>
            <person name="Thang M."/>
            <person name="Chan C."/>
        </authorList>
    </citation>
    <scope>NUCLEOTIDE SEQUENCE [LARGE SCALE GENOMIC DNA]</scope>
</reference>
<keyword evidence="1" id="KW-0732">Signal</keyword>
<proteinExistence type="predicted"/>
<dbReference type="Proteomes" id="UP001642464">
    <property type="component" value="Unassembled WGS sequence"/>
</dbReference>
<name>A0ABP0PPB4_9DINO</name>
<evidence type="ECO:0000313" key="2">
    <source>
        <dbReference type="EMBL" id="CAK9077433.1"/>
    </source>
</evidence>
<keyword evidence="3" id="KW-1185">Reference proteome</keyword>
<accession>A0ABP0PPB4</accession>
<protein>
    <submittedName>
        <fullName evidence="2">Uncharacterized protein</fullName>
    </submittedName>
</protein>
<dbReference type="PROSITE" id="PS51257">
    <property type="entry name" value="PROKAR_LIPOPROTEIN"/>
    <property type="match status" value="1"/>
</dbReference>
<evidence type="ECO:0000313" key="3">
    <source>
        <dbReference type="Proteomes" id="UP001642464"/>
    </source>
</evidence>
<gene>
    <name evidence="2" type="ORF">SCF082_LOCUS37149</name>
</gene>
<comment type="caution">
    <text evidence="2">The sequence shown here is derived from an EMBL/GenBank/DDBJ whole genome shotgun (WGS) entry which is preliminary data.</text>
</comment>
<feature type="chain" id="PRO_5045155554" evidence="1">
    <location>
        <begin position="20"/>
        <end position="759"/>
    </location>
</feature>
<evidence type="ECO:0000256" key="1">
    <source>
        <dbReference type="SAM" id="SignalP"/>
    </source>
</evidence>
<organism evidence="2 3">
    <name type="scientific">Durusdinium trenchii</name>
    <dbReference type="NCBI Taxonomy" id="1381693"/>
    <lineage>
        <taxon>Eukaryota</taxon>
        <taxon>Sar</taxon>
        <taxon>Alveolata</taxon>
        <taxon>Dinophyceae</taxon>
        <taxon>Suessiales</taxon>
        <taxon>Symbiodiniaceae</taxon>
        <taxon>Durusdinium</taxon>
    </lineage>
</organism>
<sequence>MHCAMRYFCLGWLVVAAVGQSCLHQECEDGALLQLSHGLAQNSTQVAKQVGDECTSDAECETGICALTWYGFASREYAGDFFDGYALKACQLKLQEFKIELTRKRNIKGSKTASAKYRPILQDAKKAWESIIRGRSLNAPPRAGTSLTIQYAFPSAKEFSKKYCSCNACCNNMAGSSGPMVFFQADPGLSGLRGVVSTAEMVFNTKKLNKYRGKIAFIRALFLREIGVALGIGSTWKYLGIAYKDPKKRNTLKNLYANTDDVAGGLYWSSNFGMTHGVVELDKTTRQMPLPKPIPRCCGYAQDVMKASLESATVIGPQSVGFLNALGYTIDYQNANQPLFVSVPCDGCDAEPQLFKPNMLVKDRGGKTIANVKGVGKKSSLLAVSEGVEGSGLDSVSARPAGRPCTRDEDCSGVCVTSMVGFLEAKGYNLYDEGIRGFASKVCKPKHHDFDIVLDPVNSRPDYDYIYEEARQKWLSIIRGIARPIRYDVNPVNLVIETAWFVASSDIIAYSGPTEAHFVDSADGSYWIPKKGILQFNLDFLLNDRMSLKQFKAYVLQQMGKVLLIGLWDLLTTSAQCMEPDRFTDAYLDGGGKAAMAHYILSQQWSKEPKRPLRLYRTTDLIDDDDCTGWDEWTLENELMTPWVDRSDTPLSLITAGSLEDYGFTIDYKNCDVWPNRKGMIFYRLFPSGNFEFEGSANVSSDSSASDQKKYVIHRPELKLTQGSKVIATVPRDAKPSDLRAAKKDLQAFMNQAHPLPPA</sequence>